<dbReference type="InterPro" id="IPR008928">
    <property type="entry name" value="6-hairpin_glycosidase_sf"/>
</dbReference>
<evidence type="ECO:0000256" key="2">
    <source>
        <dbReference type="ARBA" id="ARBA00022679"/>
    </source>
</evidence>
<keyword evidence="1" id="KW-0328">Glycosyltransferase</keyword>
<dbReference type="Proteomes" id="UP000029692">
    <property type="component" value="Unassembled WGS sequence"/>
</dbReference>
<feature type="domain" description="Glycosyl hydrolase 94 supersandwich" evidence="3">
    <location>
        <begin position="14"/>
        <end position="262"/>
    </location>
</feature>
<dbReference type="GO" id="GO:0030246">
    <property type="term" value="F:carbohydrate binding"/>
    <property type="evidence" value="ECO:0007669"/>
    <property type="project" value="InterPro"/>
</dbReference>
<dbReference type="Pfam" id="PF06165">
    <property type="entry name" value="GH94_b-supersand"/>
    <property type="match status" value="1"/>
</dbReference>
<dbReference type="InterPro" id="IPR010383">
    <property type="entry name" value="Glyco_hydrolase_94_b-supersand"/>
</dbReference>
<keyword evidence="6" id="KW-1185">Reference proteome</keyword>
<dbReference type="InterPro" id="IPR052047">
    <property type="entry name" value="GH94_Enzymes"/>
</dbReference>
<keyword evidence="2" id="KW-0808">Transferase</keyword>
<dbReference type="SUPFAM" id="SSF48208">
    <property type="entry name" value="Six-hairpin glycosidases"/>
    <property type="match status" value="1"/>
</dbReference>
<organism evidence="5 6">
    <name type="scientific">Spirochaeta lutea</name>
    <dbReference type="NCBI Taxonomy" id="1480694"/>
    <lineage>
        <taxon>Bacteria</taxon>
        <taxon>Pseudomonadati</taxon>
        <taxon>Spirochaetota</taxon>
        <taxon>Spirochaetia</taxon>
        <taxon>Spirochaetales</taxon>
        <taxon>Spirochaetaceae</taxon>
        <taxon>Spirochaeta</taxon>
    </lineage>
</organism>
<feature type="domain" description="Glycosyl hydrolase 94 catalytic" evidence="4">
    <location>
        <begin position="324"/>
        <end position="670"/>
    </location>
</feature>
<dbReference type="STRING" id="1480694.DC28_02810"/>
<evidence type="ECO:0000259" key="3">
    <source>
        <dbReference type="Pfam" id="PF06165"/>
    </source>
</evidence>
<gene>
    <name evidence="5" type="ORF">DC28_02810</name>
</gene>
<dbReference type="AlphaFoldDB" id="A0A098R4A6"/>
<evidence type="ECO:0000313" key="5">
    <source>
        <dbReference type="EMBL" id="KGE73597.1"/>
    </source>
</evidence>
<evidence type="ECO:0000256" key="1">
    <source>
        <dbReference type="ARBA" id="ARBA00022676"/>
    </source>
</evidence>
<dbReference type="Gene3D" id="2.70.98.40">
    <property type="entry name" value="Glycoside hydrolase, family 65, N-terminal domain"/>
    <property type="match status" value="1"/>
</dbReference>
<dbReference type="Pfam" id="PF17167">
    <property type="entry name" value="Glyco_hydro_94"/>
    <property type="match status" value="1"/>
</dbReference>
<sequence>MSMWSLGEGGFTINQPLEYRPWLNYLGNGEYGLRISHLGDGYATTLREPRKVITNYDFFTPNKGRFLYIQDGESLWTPSFYPVKQSLDSYSCTHRPGSTGFSSENAGVLGESIHFLPRTGSFEIWYMKIQNNSDRVKQIQVVPQLEFLLYDTFAVDPVYYSWYTNSGIEDGGHTITIFKTDTSVVYGFCSSISAPQGWESSLVNFRGNGDVQRPQGVMSRQFTGRPSAGDPYIAAFQFILELEPGQVWENALFIGEGRAHCEDARKRFSSLDEVKDELQEVHATWEKRLFRKEHNRITDSQFRNYLNTFMPYQMYQQSEGLVRSTFRGFRDVAQDAMGMSYYDLDLARALIESLPDKQCKSGRCLRQWNTGGGYHDERDFRDLPFWLPLAVGRYIEKGGDPSILGSTFGYHDDPEEETLVQHMVRGLRYGLEFGPHDLLCMGKGDWNDALSGMGSKGESLWLNQIAYLSLQTLDDMCSRWGYSHGLEVEALTDRLYRGVLNGWTGTWFFRGIHENGTVLGGAEDDRIFLLPQAWFTISGMDKRNPEIAGVALDSMLSRCDNESGLLICDPGFPEFNPLVGNLSALAPGMAENFAVYNHASAFGIYALLKAGRLGDAQRFIQRLLPFKKNPEQSHSEPYVLVNYYNGGFYPEKAGRGGIPWLTSTVSWLAMGLFDYYYVLTEEEVPL</sequence>
<accession>A0A098R4A6</accession>
<dbReference type="SUPFAM" id="SSF74650">
    <property type="entry name" value="Galactose mutarotase-like"/>
    <property type="match status" value="1"/>
</dbReference>
<proteinExistence type="predicted"/>
<dbReference type="GO" id="GO:0016757">
    <property type="term" value="F:glycosyltransferase activity"/>
    <property type="evidence" value="ECO:0007669"/>
    <property type="project" value="UniProtKB-KW"/>
</dbReference>
<dbReference type="PANTHER" id="PTHR37469">
    <property type="entry name" value="CELLOBIONIC ACID PHOSPHORYLASE-RELATED"/>
    <property type="match status" value="1"/>
</dbReference>
<protein>
    <recommendedName>
        <fullName evidence="7">Carbohydrate binding domain-containing protein</fullName>
    </recommendedName>
</protein>
<dbReference type="Gene3D" id="1.50.10.10">
    <property type="match status" value="1"/>
</dbReference>
<evidence type="ECO:0000313" key="6">
    <source>
        <dbReference type="Proteomes" id="UP000029692"/>
    </source>
</evidence>
<dbReference type="OrthoDB" id="9769991at2"/>
<evidence type="ECO:0008006" key="7">
    <source>
        <dbReference type="Google" id="ProtNLM"/>
    </source>
</evidence>
<reference evidence="5 6" key="1">
    <citation type="submission" date="2014-05" db="EMBL/GenBank/DDBJ databases">
        <title>De novo Genome Sequence of Spirocheata sp.</title>
        <authorList>
            <person name="Shivani Y."/>
            <person name="Subhash Y."/>
            <person name="Tushar L."/>
            <person name="Sasikala C."/>
            <person name="Ramana C.V."/>
        </authorList>
    </citation>
    <scope>NUCLEOTIDE SEQUENCE [LARGE SCALE GENOMIC DNA]</scope>
    <source>
        <strain evidence="5 6">JC230</strain>
    </source>
</reference>
<name>A0A098R4A6_9SPIO</name>
<dbReference type="RefSeq" id="WP_037545511.1">
    <property type="nucleotide sequence ID" value="NZ_JNUP01000023.1"/>
</dbReference>
<dbReference type="InterPro" id="IPR011013">
    <property type="entry name" value="Gal_mutarotase_sf_dom"/>
</dbReference>
<dbReference type="EMBL" id="JNUP01000023">
    <property type="protein sequence ID" value="KGE73597.1"/>
    <property type="molecule type" value="Genomic_DNA"/>
</dbReference>
<dbReference type="PANTHER" id="PTHR37469:SF2">
    <property type="entry name" value="CELLOBIONIC ACID PHOSPHORYLASE"/>
    <property type="match status" value="1"/>
</dbReference>
<dbReference type="InterPro" id="IPR033432">
    <property type="entry name" value="GH94_catalytic"/>
</dbReference>
<dbReference type="eggNOG" id="COG3459">
    <property type="taxonomic scope" value="Bacteria"/>
</dbReference>
<dbReference type="InterPro" id="IPR012341">
    <property type="entry name" value="6hp_glycosidase-like_sf"/>
</dbReference>
<dbReference type="InterPro" id="IPR037018">
    <property type="entry name" value="GH65_N"/>
</dbReference>
<dbReference type="GO" id="GO:0005975">
    <property type="term" value="P:carbohydrate metabolic process"/>
    <property type="evidence" value="ECO:0007669"/>
    <property type="project" value="InterPro"/>
</dbReference>
<evidence type="ECO:0000259" key="4">
    <source>
        <dbReference type="Pfam" id="PF17167"/>
    </source>
</evidence>
<comment type="caution">
    <text evidence="5">The sequence shown here is derived from an EMBL/GenBank/DDBJ whole genome shotgun (WGS) entry which is preliminary data.</text>
</comment>